<feature type="compositionally biased region" description="Polar residues" evidence="1">
    <location>
        <begin position="64"/>
        <end position="73"/>
    </location>
</feature>
<dbReference type="InterPro" id="IPR037238">
    <property type="entry name" value="YbiA-like_sf"/>
</dbReference>
<dbReference type="eggNOG" id="ENOG502S5B2">
    <property type="taxonomic scope" value="Eukaryota"/>
</dbReference>
<evidence type="ECO:0000256" key="1">
    <source>
        <dbReference type="SAM" id="MobiDB-lite"/>
    </source>
</evidence>
<sequence>MPHGCQITFTPRDSGAVRTLAPSTPTTPSKSGFDSALRPTASTSSLSSHLGSSSHRQPDESGEQDSLVTSTSVAEADIEEIEASSDSTSPMPTAQGIASPPYMTQRIPADEDYHRHAGTRHRKNAGLGFQDSQVHVRRGSDDMSTDDMQPHSCPPTSRPRNFAPTTPLHGNYKDHRSRPVSATLPLQSTNRENVYASASASPKAYSGSPGGKRQYTRPASLATIRYSSAESVARSQLGSPYIQITPPADRSSQFSVASSSPKTILFYHKHDPYYGFTNFSDHPVIFEGKTYPTSEHLFQASKFLEYRPLLAEHIRKVSRRPAVAFSEARRFQPEVRPDWLQVNIQMMDRAIYHKFKQHHDLYEELLSTGDAELIEDSDKDAFWGVGADRKGRNELGKALMRLRDRLRREEEEEARAIAEAAKASPPPSPRTGGLNNL</sequence>
<dbReference type="Gene3D" id="1.10.357.40">
    <property type="entry name" value="YbiA-like"/>
    <property type="match status" value="1"/>
</dbReference>
<name>D8QIC5_SCHCM</name>
<keyword evidence="4" id="KW-1185">Reference proteome</keyword>
<dbReference type="EMBL" id="GL377313">
    <property type="protein sequence ID" value="EFI92381.1"/>
    <property type="molecule type" value="Genomic_DNA"/>
</dbReference>
<organism evidence="4">
    <name type="scientific">Schizophyllum commune (strain H4-8 / FGSC 9210)</name>
    <name type="common">Split gill fungus</name>
    <dbReference type="NCBI Taxonomy" id="578458"/>
    <lineage>
        <taxon>Eukaryota</taxon>
        <taxon>Fungi</taxon>
        <taxon>Dikarya</taxon>
        <taxon>Basidiomycota</taxon>
        <taxon>Agaricomycotina</taxon>
        <taxon>Agaricomycetes</taxon>
        <taxon>Agaricomycetidae</taxon>
        <taxon>Agaricales</taxon>
        <taxon>Schizophyllaceae</taxon>
        <taxon>Schizophyllum</taxon>
    </lineage>
</organism>
<gene>
    <name evidence="3" type="ORF">SCHCODRAFT_238056</name>
</gene>
<dbReference type="AlphaFoldDB" id="D8QIC5"/>
<protein>
    <recommendedName>
        <fullName evidence="2">NADAR domain-containing protein</fullName>
    </recommendedName>
</protein>
<dbReference type="HOGENOM" id="CLU_627241_0_0_1"/>
<dbReference type="CDD" id="cd15457">
    <property type="entry name" value="NADAR"/>
    <property type="match status" value="1"/>
</dbReference>
<reference evidence="3 4" key="1">
    <citation type="journal article" date="2010" name="Nat. Biotechnol.">
        <title>Genome sequence of the model mushroom Schizophyllum commune.</title>
        <authorList>
            <person name="Ohm R.A."/>
            <person name="de Jong J.F."/>
            <person name="Lugones L.G."/>
            <person name="Aerts A."/>
            <person name="Kothe E."/>
            <person name="Stajich J.E."/>
            <person name="de Vries R.P."/>
            <person name="Record E."/>
            <person name="Levasseur A."/>
            <person name="Baker S.E."/>
            <person name="Bartholomew K.A."/>
            <person name="Coutinho P.M."/>
            <person name="Erdmann S."/>
            <person name="Fowler T.J."/>
            <person name="Gathman A.C."/>
            <person name="Lombard V."/>
            <person name="Henrissat B."/>
            <person name="Knabe N."/>
            <person name="Kuees U."/>
            <person name="Lilly W.W."/>
            <person name="Lindquist E."/>
            <person name="Lucas S."/>
            <person name="Magnuson J.K."/>
            <person name="Piumi F."/>
            <person name="Raudaskoski M."/>
            <person name="Salamov A."/>
            <person name="Schmutz J."/>
            <person name="Schwarze F.W.M.R."/>
            <person name="vanKuyk P.A."/>
            <person name="Horton J.S."/>
            <person name="Grigoriev I.V."/>
            <person name="Woesten H.A.B."/>
        </authorList>
    </citation>
    <scope>NUCLEOTIDE SEQUENCE [LARGE SCALE GENOMIC DNA]</scope>
    <source>
        <strain evidence="4">H4-8 / FGSC 9210</strain>
    </source>
</reference>
<dbReference type="Proteomes" id="UP000007431">
    <property type="component" value="Unassembled WGS sequence"/>
</dbReference>
<dbReference type="Pfam" id="PF08719">
    <property type="entry name" value="NADAR"/>
    <property type="match status" value="1"/>
</dbReference>
<dbReference type="VEuPathDB" id="FungiDB:SCHCODRAFT_02673009"/>
<feature type="compositionally biased region" description="Low complexity" evidence="1">
    <location>
        <begin position="35"/>
        <end position="55"/>
    </location>
</feature>
<dbReference type="STRING" id="578458.D8QIC5"/>
<evidence type="ECO:0000313" key="3">
    <source>
        <dbReference type="EMBL" id="EFI92381.1"/>
    </source>
</evidence>
<evidence type="ECO:0000259" key="2">
    <source>
        <dbReference type="Pfam" id="PF08719"/>
    </source>
</evidence>
<dbReference type="OrthoDB" id="206452at2759"/>
<feature type="region of interest" description="Disordered" evidence="1">
    <location>
        <begin position="1"/>
        <end position="101"/>
    </location>
</feature>
<feature type="compositionally biased region" description="Polar residues" evidence="1">
    <location>
        <begin position="21"/>
        <end position="32"/>
    </location>
</feature>
<proteinExistence type="predicted"/>
<dbReference type="KEGG" id="scm:SCHCO_02673009"/>
<feature type="domain" description="NADAR" evidence="2">
    <location>
        <begin position="266"/>
        <end position="407"/>
    </location>
</feature>
<dbReference type="InParanoid" id="D8QIC5"/>
<dbReference type="GeneID" id="9593602"/>
<dbReference type="RefSeq" id="XP_003027284.1">
    <property type="nucleotide sequence ID" value="XM_003027238.1"/>
</dbReference>
<evidence type="ECO:0000313" key="4">
    <source>
        <dbReference type="Proteomes" id="UP000007431"/>
    </source>
</evidence>
<feature type="region of interest" description="Disordered" evidence="1">
    <location>
        <begin position="411"/>
        <end position="437"/>
    </location>
</feature>
<dbReference type="NCBIfam" id="TIGR02464">
    <property type="entry name" value="ribofla_fusion"/>
    <property type="match status" value="1"/>
</dbReference>
<dbReference type="SUPFAM" id="SSF143990">
    <property type="entry name" value="YbiA-like"/>
    <property type="match status" value="1"/>
</dbReference>
<accession>D8QIC5</accession>
<dbReference type="InterPro" id="IPR012816">
    <property type="entry name" value="NADAR"/>
</dbReference>
<feature type="region of interest" description="Disordered" evidence="1">
    <location>
        <begin position="117"/>
        <end position="164"/>
    </location>
</feature>